<accession>A0A2K0UN87</accession>
<dbReference type="EMBL" id="MTQA01000442">
    <property type="protein sequence ID" value="PNP59225.1"/>
    <property type="molecule type" value="Genomic_DNA"/>
</dbReference>
<proteinExistence type="predicted"/>
<evidence type="ECO:0000313" key="2">
    <source>
        <dbReference type="Proteomes" id="UP000236664"/>
    </source>
</evidence>
<dbReference type="AlphaFoldDB" id="A0A2K0UN87"/>
<gene>
    <name evidence="1" type="ORF">FNYG_14996</name>
</gene>
<name>A0A2K0UN87_GIBNY</name>
<dbReference type="Proteomes" id="UP000236664">
    <property type="component" value="Unassembled WGS sequence"/>
</dbReference>
<evidence type="ECO:0000313" key="1">
    <source>
        <dbReference type="EMBL" id="PNP59225.1"/>
    </source>
</evidence>
<sequence>MSLLGGLREWRLPISVSRVDVDLVCVKEELGHCLMSVSGGPRERRLSILVSRVDVDFARLEEQAR</sequence>
<organism evidence="1 2">
    <name type="scientific">Gibberella nygamai</name>
    <name type="common">Bean root rot disease fungus</name>
    <name type="synonym">Fusarium nygamai</name>
    <dbReference type="NCBI Taxonomy" id="42673"/>
    <lineage>
        <taxon>Eukaryota</taxon>
        <taxon>Fungi</taxon>
        <taxon>Dikarya</taxon>
        <taxon>Ascomycota</taxon>
        <taxon>Pezizomycotina</taxon>
        <taxon>Sordariomycetes</taxon>
        <taxon>Hypocreomycetidae</taxon>
        <taxon>Hypocreales</taxon>
        <taxon>Nectriaceae</taxon>
        <taxon>Fusarium</taxon>
        <taxon>Fusarium fujikuroi species complex</taxon>
    </lineage>
</organism>
<protein>
    <submittedName>
        <fullName evidence="1">Uncharacterized protein</fullName>
    </submittedName>
</protein>
<keyword evidence="2" id="KW-1185">Reference proteome</keyword>
<reference evidence="1 2" key="1">
    <citation type="submission" date="2017-06" db="EMBL/GenBank/DDBJ databases">
        <title>Genome of Fusarium nygamai isolate CS10214.</title>
        <authorList>
            <person name="Gardiner D.M."/>
            <person name="Obanor F."/>
            <person name="Kazan K."/>
        </authorList>
    </citation>
    <scope>NUCLEOTIDE SEQUENCE [LARGE SCALE GENOMIC DNA]</scope>
    <source>
        <strain evidence="1 2">CS10214</strain>
    </source>
</reference>
<comment type="caution">
    <text evidence="1">The sequence shown here is derived from an EMBL/GenBank/DDBJ whole genome shotgun (WGS) entry which is preliminary data.</text>
</comment>